<dbReference type="GeneID" id="73330944"/>
<organism evidence="2 3">
    <name type="scientific">Colletotrichum spaethianum</name>
    <dbReference type="NCBI Taxonomy" id="700344"/>
    <lineage>
        <taxon>Eukaryota</taxon>
        <taxon>Fungi</taxon>
        <taxon>Dikarya</taxon>
        <taxon>Ascomycota</taxon>
        <taxon>Pezizomycotina</taxon>
        <taxon>Sordariomycetes</taxon>
        <taxon>Hypocreomycetidae</taxon>
        <taxon>Glomerellales</taxon>
        <taxon>Glomerellaceae</taxon>
        <taxon>Colletotrichum</taxon>
        <taxon>Colletotrichum spaethianum species complex</taxon>
    </lineage>
</organism>
<dbReference type="RefSeq" id="XP_049132311.1">
    <property type="nucleotide sequence ID" value="XM_049276354.1"/>
</dbReference>
<reference evidence="2 3" key="1">
    <citation type="submission" date="2022-03" db="EMBL/GenBank/DDBJ databases">
        <title>Genome data of Colletotrichum spp.</title>
        <authorList>
            <person name="Utami Y.D."/>
            <person name="Hiruma K."/>
        </authorList>
    </citation>
    <scope>NUCLEOTIDE SEQUENCE [LARGE SCALE GENOMIC DNA]</scope>
    <source>
        <strain evidence="2 3">MAFF 239500</strain>
    </source>
</reference>
<dbReference type="AlphaFoldDB" id="A0AA37PD01"/>
<feature type="region of interest" description="Disordered" evidence="1">
    <location>
        <begin position="857"/>
        <end position="908"/>
    </location>
</feature>
<feature type="compositionally biased region" description="Polar residues" evidence="1">
    <location>
        <begin position="502"/>
        <end position="515"/>
    </location>
</feature>
<feature type="compositionally biased region" description="Polar residues" evidence="1">
    <location>
        <begin position="322"/>
        <end position="336"/>
    </location>
</feature>
<gene>
    <name evidence="2" type="ORF">ColSpa_10142</name>
</gene>
<evidence type="ECO:0008006" key="4">
    <source>
        <dbReference type="Google" id="ProtNLM"/>
    </source>
</evidence>
<proteinExistence type="predicted"/>
<name>A0AA37PD01_9PEZI</name>
<sequence>MAESAQYHGALVAFEGPGDLVSTQLRLLPTSTQIAVLPSVKEYLDADNPDEPFEARKFVKRVHDAVARRREAALSFLKDSTPKRKRLIFMNGGTPSAQTVCIRAISRNVVDGDLSKAEAIFNELVKGGVAGLDQHPASAGGSFLDTSEEVIEDPITKAMRAADALDRETASLQPSSDLDLTILPPRPRSLSLPMYCFADTYGDTAPFYVFGGQYHEQCGGDQGQPAGGAQPDCPTPRLAITNFDELERRTGGAFDKEGNPIAPGPPRSPSFVGEASDRGIGSSPPSPNPGALGVTTPGSDMLSIRSTEPIFIEQASLVRMKSSASTKTLKRSQSNDQLRRNNSRYRDTLTRLKFKGKSLAEMVTAEKPDDDRPLSVNDLIEEAERRESKVKVRESAKTVYVKPTRMNKALPPPPLEEKAQNHMRTNTNYVDRGTDAQNIGKSDNTFRPVLPFHEDLIIHFKDDNPDPILEYMIKAFKEGAYPVALQSAGSSNTSFADGCASTPHTPTVQGDESQTNLFTPSTAVNVDEYDPFSYDDATLTGKSLQSTSRSMAVSALPTPAHTPPMMSEPGDKFHDFNAVQGQTAVAMQNSLRMVLGIYFPPKGRGYSQFSFPLLPEMDGLWKPIFRGTEPGESPKQDNCRIDQILAVGAQRGVKKTFVSGVLSQLEKLGTKSNGISRTGRLDFRYLIANAMQSFTAQPLANQTHDNPFTSPYFLATLIIPHLETFFAAHSEIRFLLLDYPADHLATVLALQKLVGVDLMKVAQVIDAAAKEPLPFTHVRGSSSGRVSTRSEFASSSSSLQSKESKSATSASSRDGLAVSKANLLLTSTATDVEVATFISTVRKILINTSKFYLPDKGSKNLGKLRTTNPLPVSQQGVSPPISPLTPRSRRHNRTASSVRSSPRTSSVAENIMVRRLKSRGDKKSGLGDEGSIMTVDMEFESDLDLEERRLMPMFLKKSNNRKGNSRKALKFLGLA</sequence>
<dbReference type="EMBL" id="BQXU01000033">
    <property type="protein sequence ID" value="GKT49961.1"/>
    <property type="molecule type" value="Genomic_DNA"/>
</dbReference>
<evidence type="ECO:0000313" key="2">
    <source>
        <dbReference type="EMBL" id="GKT49961.1"/>
    </source>
</evidence>
<accession>A0AA37PD01</accession>
<comment type="caution">
    <text evidence="2">The sequence shown here is derived from an EMBL/GenBank/DDBJ whole genome shotgun (WGS) entry which is preliminary data.</text>
</comment>
<dbReference type="Proteomes" id="UP001055115">
    <property type="component" value="Unassembled WGS sequence"/>
</dbReference>
<feature type="region of interest" description="Disordered" evidence="1">
    <location>
        <begin position="321"/>
        <end position="346"/>
    </location>
</feature>
<feature type="region of interest" description="Disordered" evidence="1">
    <location>
        <begin position="496"/>
        <end position="515"/>
    </location>
</feature>
<protein>
    <recommendedName>
        <fullName evidence="4">Gastric mucin-like protein</fullName>
    </recommendedName>
</protein>
<feature type="region of interest" description="Disordered" evidence="1">
    <location>
        <begin position="778"/>
        <end position="812"/>
    </location>
</feature>
<feature type="region of interest" description="Disordered" evidence="1">
    <location>
        <begin position="251"/>
        <end position="300"/>
    </location>
</feature>
<evidence type="ECO:0000256" key="1">
    <source>
        <dbReference type="SAM" id="MobiDB-lite"/>
    </source>
</evidence>
<feature type="compositionally biased region" description="Polar residues" evidence="1">
    <location>
        <begin position="865"/>
        <end position="877"/>
    </location>
</feature>
<keyword evidence="3" id="KW-1185">Reference proteome</keyword>
<feature type="compositionally biased region" description="Low complexity" evidence="1">
    <location>
        <begin position="894"/>
        <end position="908"/>
    </location>
</feature>
<evidence type="ECO:0000313" key="3">
    <source>
        <dbReference type="Proteomes" id="UP001055115"/>
    </source>
</evidence>